<keyword evidence="2" id="KW-0694">RNA-binding</keyword>
<dbReference type="GO" id="GO:0001522">
    <property type="term" value="P:pseudouridine synthesis"/>
    <property type="evidence" value="ECO:0007669"/>
    <property type="project" value="InterPro"/>
</dbReference>
<dbReference type="EMBL" id="FO082265">
    <property type="protein sequence ID" value="CCO19679.1"/>
    <property type="molecule type" value="Genomic_DNA"/>
</dbReference>
<dbReference type="GO" id="GO:0009982">
    <property type="term" value="F:pseudouridine synthase activity"/>
    <property type="evidence" value="ECO:0007669"/>
    <property type="project" value="InterPro"/>
</dbReference>
<dbReference type="PANTHER" id="PTHR47683:SF2">
    <property type="entry name" value="RNA-BINDING S4 DOMAIN-CONTAINING PROTEIN"/>
    <property type="match status" value="1"/>
</dbReference>
<dbReference type="PANTHER" id="PTHR47683">
    <property type="entry name" value="PSEUDOURIDINE SYNTHASE FAMILY PROTEIN-RELATED"/>
    <property type="match status" value="1"/>
</dbReference>
<dbReference type="CDD" id="cd00165">
    <property type="entry name" value="S4"/>
    <property type="match status" value="1"/>
</dbReference>
<dbReference type="SUPFAM" id="SSF55174">
    <property type="entry name" value="Alpha-L RNA-binding motif"/>
    <property type="match status" value="1"/>
</dbReference>
<dbReference type="Gene3D" id="3.30.70.1560">
    <property type="entry name" value="Alpha-L RNA-binding motif"/>
    <property type="match status" value="1"/>
</dbReference>
<dbReference type="InterPro" id="IPR020103">
    <property type="entry name" value="PsdUridine_synth_cat_dom_sf"/>
</dbReference>
<dbReference type="InterPro" id="IPR036986">
    <property type="entry name" value="S4_RNA-bd_sf"/>
</dbReference>
<evidence type="ECO:0000256" key="3">
    <source>
        <dbReference type="SAM" id="MobiDB-lite"/>
    </source>
</evidence>
<dbReference type="Proteomes" id="UP000198341">
    <property type="component" value="Chromosome 14"/>
</dbReference>
<dbReference type="GeneID" id="19011947"/>
<feature type="domain" description="Pseudouridine synthase RsuA/RluA-like" evidence="4">
    <location>
        <begin position="117"/>
        <end position="262"/>
    </location>
</feature>
<dbReference type="Gene3D" id="3.10.290.10">
    <property type="entry name" value="RNA-binding S4 domain"/>
    <property type="match status" value="1"/>
</dbReference>
<dbReference type="AlphaFoldDB" id="K8ENY7"/>
<proteinExistence type="predicted"/>
<dbReference type="eggNOG" id="ENOG502QQ1B">
    <property type="taxonomic scope" value="Eukaryota"/>
</dbReference>
<dbReference type="InterPro" id="IPR006145">
    <property type="entry name" value="PsdUridine_synth_RsuA/RluA"/>
</dbReference>
<evidence type="ECO:0000313" key="6">
    <source>
        <dbReference type="Proteomes" id="UP000198341"/>
    </source>
</evidence>
<organism evidence="5 6">
    <name type="scientific">Bathycoccus prasinos</name>
    <dbReference type="NCBI Taxonomy" id="41875"/>
    <lineage>
        <taxon>Eukaryota</taxon>
        <taxon>Viridiplantae</taxon>
        <taxon>Chlorophyta</taxon>
        <taxon>Mamiellophyceae</taxon>
        <taxon>Mamiellales</taxon>
        <taxon>Bathycoccaceae</taxon>
        <taxon>Bathycoccus</taxon>
    </lineage>
</organism>
<evidence type="ECO:0000259" key="4">
    <source>
        <dbReference type="Pfam" id="PF00849"/>
    </source>
</evidence>
<evidence type="ECO:0000313" key="5">
    <source>
        <dbReference type="EMBL" id="CCO19679.1"/>
    </source>
</evidence>
<dbReference type="KEGG" id="bpg:Bathy14g02060"/>
<dbReference type="Gene3D" id="3.30.70.580">
    <property type="entry name" value="Pseudouridine synthase I, catalytic domain, N-terminal subdomain"/>
    <property type="match status" value="1"/>
</dbReference>
<dbReference type="PROSITE" id="PS50889">
    <property type="entry name" value="S4"/>
    <property type="match status" value="1"/>
</dbReference>
<dbReference type="InterPro" id="IPR020094">
    <property type="entry name" value="TruA/RsuA/RluB/E/F_N"/>
</dbReference>
<dbReference type="OrthoDB" id="440619at2759"/>
<accession>K8ENY7</accession>
<keyword evidence="1" id="KW-0413">Isomerase</keyword>
<evidence type="ECO:0000256" key="2">
    <source>
        <dbReference type="PROSITE-ProRule" id="PRU00182"/>
    </source>
</evidence>
<dbReference type="GO" id="GO:0003723">
    <property type="term" value="F:RNA binding"/>
    <property type="evidence" value="ECO:0007669"/>
    <property type="project" value="UniProtKB-KW"/>
</dbReference>
<gene>
    <name evidence="5" type="ordered locus">Bathy14g02060</name>
</gene>
<evidence type="ECO:0000256" key="1">
    <source>
        <dbReference type="ARBA" id="ARBA00023235"/>
    </source>
</evidence>
<feature type="region of interest" description="Disordered" evidence="3">
    <location>
        <begin position="30"/>
        <end position="50"/>
    </location>
</feature>
<dbReference type="SUPFAM" id="SSF55120">
    <property type="entry name" value="Pseudouridine synthase"/>
    <property type="match status" value="1"/>
</dbReference>
<dbReference type="InterPro" id="IPR042092">
    <property type="entry name" value="PsdUridine_s_RsuA/RluB/E/F_cat"/>
</dbReference>
<protein>
    <submittedName>
        <fullName evidence="5">RNA pseudouridine synthase family protein</fullName>
    </submittedName>
</protein>
<reference evidence="5 6" key="1">
    <citation type="submission" date="2011-10" db="EMBL/GenBank/DDBJ databases">
        <authorList>
            <person name="Genoscope - CEA"/>
        </authorList>
    </citation>
    <scope>NUCLEOTIDE SEQUENCE [LARGE SCALE GENOMIC DNA]</scope>
    <source>
        <strain evidence="5 6">RCC 1105</strain>
    </source>
</reference>
<keyword evidence="6" id="KW-1185">Reference proteome</keyword>
<name>K8ENY7_9CHLO</name>
<sequence>MQLSLNSQFKLLSFSQILLNSANRRKRLQGNFHSSSKGTSLHDNRSERSSAAPLQRISKLLACNGICSRREAEILIANEQVLLNGDTVVLQGWKASEEDIIEVTQAGQAWLDRKVTLVLNKPRGYESMSSLEVKASALALICKENEHLSEHKNESERNFKCEQEVLNTLSTVGRLDKESRGLLIFTGDGSLARKLINVSSTPKRYLVTVDEDVHNGHIDFLRGQLYIDGEALLTMSVDYISPRVLAFTLTEGKNRQIRRCCAMVGLPLS</sequence>
<dbReference type="RefSeq" id="XP_007509222.1">
    <property type="nucleotide sequence ID" value="XM_007509160.1"/>
</dbReference>
<dbReference type="InterPro" id="IPR050343">
    <property type="entry name" value="RsuA_PseudoU_synthase"/>
</dbReference>
<dbReference type="Pfam" id="PF00849">
    <property type="entry name" value="PseudoU_synth_2"/>
    <property type="match status" value="1"/>
</dbReference>